<accession>A0A173Z129</accession>
<organism evidence="1 2">
    <name type="scientific">Faecalibacterium hattorii</name>
    <dbReference type="NCBI Taxonomy" id="2935520"/>
    <lineage>
        <taxon>Bacteria</taxon>
        <taxon>Bacillati</taxon>
        <taxon>Bacillota</taxon>
        <taxon>Clostridia</taxon>
        <taxon>Eubacteriales</taxon>
        <taxon>Oscillospiraceae</taxon>
        <taxon>Faecalibacterium</taxon>
    </lineage>
</organism>
<evidence type="ECO:0000313" key="1">
    <source>
        <dbReference type="EMBL" id="RAW61077.1"/>
    </source>
</evidence>
<comment type="caution">
    <text evidence="1">The sequence shown here is derived from an EMBL/GenBank/DDBJ whole genome shotgun (WGS) entry which is preliminary data.</text>
</comment>
<reference evidence="1 2" key="1">
    <citation type="submission" date="2018-02" db="EMBL/GenBank/DDBJ databases">
        <title>Complete genome sequencing of Faecalibacterium prausnitzii strains isolated from the human gut.</title>
        <authorList>
            <person name="Fitzgerald B.C."/>
            <person name="Shkoporov A.N."/>
            <person name="Ross P.R."/>
            <person name="Hill C."/>
        </authorList>
    </citation>
    <scope>NUCLEOTIDE SEQUENCE [LARGE SCALE GENOMIC DNA]</scope>
    <source>
        <strain evidence="1 2">APC922/41-1</strain>
    </source>
</reference>
<proteinExistence type="predicted"/>
<evidence type="ECO:0000313" key="2">
    <source>
        <dbReference type="Proteomes" id="UP000250429"/>
    </source>
</evidence>
<dbReference type="OrthoDB" id="1859641at2"/>
<dbReference type="RefSeq" id="WP_055189705.1">
    <property type="nucleotide sequence ID" value="NZ_PRLC01000010.1"/>
</dbReference>
<name>A0A173Z129_9FIRM</name>
<sequence>MAQKKRSAEGKCLENLYRAADTLSAMLALEVKELSARQKTARRDGTETSGIVKAMKEITAILKDVAAVTKTVNEQGAEAEGGECGVVLLPKVEDV</sequence>
<dbReference type="Proteomes" id="UP000250429">
    <property type="component" value="Unassembled WGS sequence"/>
</dbReference>
<protein>
    <submittedName>
        <fullName evidence="1">Chemotaxis protein</fullName>
    </submittedName>
</protein>
<dbReference type="EMBL" id="PRLC01000010">
    <property type="protein sequence ID" value="RAW61077.1"/>
    <property type="molecule type" value="Genomic_DNA"/>
</dbReference>
<keyword evidence="2" id="KW-1185">Reference proteome</keyword>
<gene>
    <name evidence="1" type="ORF">C4N23_08325</name>
</gene>
<dbReference type="AlphaFoldDB" id="A0A173Z129"/>